<evidence type="ECO:0000313" key="2">
    <source>
        <dbReference type="EMBL" id="KKL87789.1"/>
    </source>
</evidence>
<dbReference type="AlphaFoldDB" id="A0A0F9FN01"/>
<dbReference type="SUPFAM" id="SSF51556">
    <property type="entry name" value="Metallo-dependent hydrolases"/>
    <property type="match status" value="1"/>
</dbReference>
<dbReference type="InterPro" id="IPR006680">
    <property type="entry name" value="Amidohydro-rel"/>
</dbReference>
<evidence type="ECO:0000259" key="1">
    <source>
        <dbReference type="Pfam" id="PF04909"/>
    </source>
</evidence>
<feature type="domain" description="Amidohydrolase-related" evidence="1">
    <location>
        <begin position="271"/>
        <end position="433"/>
    </location>
</feature>
<comment type="caution">
    <text evidence="2">The sequence shown here is derived from an EMBL/GenBank/DDBJ whole genome shotgun (WGS) entry which is preliminary data.</text>
</comment>
<sequence>MGMIYEEIYDYVKDLEIIDTHEHLPPFEHLREKDTDVLKEYLAHYLSCDLVSAGLRQDDYEKVMDNKLSIMEKWKLVEPYWDYSRNTGYARSLDIAVRELYGIDKICGDTIEELNKKFQDSLKPGHFKKVLKEKSKIKISLLHALLFENEKIVFDSKLECDHDIFRNVYPIDGIVFPQMGDDILRIEKQSGITICSFDDMLEAGEKLLDNALKQGTVALKSALAYQRTLHYERVTRHEAEEEFNEFFKYKHMGRYLPQVCPRGKNYQDYMMHYMLRLAGKKRLTIQFHTGIQEGNGNILSHSDPSLLSNLFLEYPDVDFDIFHMSYPYQNVVAALAKMFPNVFIDMCWAHIISPGDSIDALARWVDSVPVNKISAFGGDYIFIDGVVGHQHIARENVSKSMERKVEEGVFDVERAKEIARMVFYENPVKIFKLEDKL</sequence>
<accession>A0A0F9FN01</accession>
<gene>
    <name evidence="2" type="ORF">LCGC14_1931190</name>
</gene>
<dbReference type="GO" id="GO:0016787">
    <property type="term" value="F:hydrolase activity"/>
    <property type="evidence" value="ECO:0007669"/>
    <property type="project" value="InterPro"/>
</dbReference>
<dbReference type="EMBL" id="LAZR01020740">
    <property type="protein sequence ID" value="KKL87789.1"/>
    <property type="molecule type" value="Genomic_DNA"/>
</dbReference>
<dbReference type="Gene3D" id="3.20.20.140">
    <property type="entry name" value="Metal-dependent hydrolases"/>
    <property type="match status" value="1"/>
</dbReference>
<protein>
    <recommendedName>
        <fullName evidence="1">Amidohydrolase-related domain-containing protein</fullName>
    </recommendedName>
</protein>
<proteinExistence type="predicted"/>
<dbReference type="PANTHER" id="PTHR43383">
    <property type="entry name" value="NODULIN 6"/>
    <property type="match status" value="1"/>
</dbReference>
<reference evidence="2" key="1">
    <citation type="journal article" date="2015" name="Nature">
        <title>Complex archaea that bridge the gap between prokaryotes and eukaryotes.</title>
        <authorList>
            <person name="Spang A."/>
            <person name="Saw J.H."/>
            <person name="Jorgensen S.L."/>
            <person name="Zaremba-Niedzwiedzka K."/>
            <person name="Martijn J."/>
            <person name="Lind A.E."/>
            <person name="van Eijk R."/>
            <person name="Schleper C."/>
            <person name="Guy L."/>
            <person name="Ettema T.J."/>
        </authorList>
    </citation>
    <scope>NUCLEOTIDE SEQUENCE</scope>
</reference>
<dbReference type="InterPro" id="IPR032466">
    <property type="entry name" value="Metal_Hydrolase"/>
</dbReference>
<name>A0A0F9FN01_9ZZZZ</name>
<organism evidence="2">
    <name type="scientific">marine sediment metagenome</name>
    <dbReference type="NCBI Taxonomy" id="412755"/>
    <lineage>
        <taxon>unclassified sequences</taxon>
        <taxon>metagenomes</taxon>
        <taxon>ecological metagenomes</taxon>
    </lineage>
</organism>
<dbReference type="PANTHER" id="PTHR43383:SF2">
    <property type="entry name" value="AMIDOHYDROLASE 2 FAMILY PROTEIN"/>
    <property type="match status" value="1"/>
</dbReference>
<dbReference type="Pfam" id="PF04909">
    <property type="entry name" value="Amidohydro_2"/>
    <property type="match status" value="1"/>
</dbReference>